<dbReference type="InterPro" id="IPR036561">
    <property type="entry name" value="MAM33_sf"/>
</dbReference>
<dbReference type="Pfam" id="PF02330">
    <property type="entry name" value="MAM33"/>
    <property type="match status" value="1"/>
</dbReference>
<evidence type="ECO:0000313" key="2">
    <source>
        <dbReference type="Proteomes" id="UP000593562"/>
    </source>
</evidence>
<sequence>MFNGFKLVPKPGEDASGEDVHLHISLLVDISKDDDGHKLEFACSVWPDCLEIQKVYIFSHDKMLSRPYMGPEFRKLNGNLQKALYGFLE</sequence>
<protein>
    <submittedName>
        <fullName evidence="1">Uncharacterized protein</fullName>
    </submittedName>
</protein>
<dbReference type="Gene3D" id="3.10.280.10">
    <property type="entry name" value="Mitochondrial glycoprotein"/>
    <property type="match status" value="1"/>
</dbReference>
<proteinExistence type="predicted"/>
<dbReference type="AlphaFoldDB" id="A0A7J7DAM8"/>
<dbReference type="PANTHER" id="PTHR10826:SF14">
    <property type="entry name" value="MITOCHONDRIAL GLYCOPROTEIN FAMILY PROTEIN"/>
    <property type="match status" value="1"/>
</dbReference>
<name>A0A7J7DAM8_TRIWF</name>
<reference evidence="1 2" key="1">
    <citation type="journal article" date="2020" name="Nat. Commun.">
        <title>Genome of Tripterygium wilfordii and identification of cytochrome P450 involved in triptolide biosynthesis.</title>
        <authorList>
            <person name="Tu L."/>
            <person name="Su P."/>
            <person name="Zhang Z."/>
            <person name="Gao L."/>
            <person name="Wang J."/>
            <person name="Hu T."/>
            <person name="Zhou J."/>
            <person name="Zhang Y."/>
            <person name="Zhao Y."/>
            <person name="Liu Y."/>
            <person name="Song Y."/>
            <person name="Tong Y."/>
            <person name="Lu Y."/>
            <person name="Yang J."/>
            <person name="Xu C."/>
            <person name="Jia M."/>
            <person name="Peters R.J."/>
            <person name="Huang L."/>
            <person name="Gao W."/>
        </authorList>
    </citation>
    <scope>NUCLEOTIDE SEQUENCE [LARGE SCALE GENOMIC DNA]</scope>
    <source>
        <strain evidence="2">cv. XIE 37</strain>
        <tissue evidence="1">Leaf</tissue>
    </source>
</reference>
<dbReference type="PANTHER" id="PTHR10826">
    <property type="entry name" value="COMPLEMENT COMPONENT 1"/>
    <property type="match status" value="1"/>
</dbReference>
<dbReference type="GO" id="GO:0005759">
    <property type="term" value="C:mitochondrial matrix"/>
    <property type="evidence" value="ECO:0007669"/>
    <property type="project" value="InterPro"/>
</dbReference>
<evidence type="ECO:0000313" key="1">
    <source>
        <dbReference type="EMBL" id="KAF5743351.1"/>
    </source>
</evidence>
<gene>
    <name evidence="1" type="ORF">HS088_TW09G01419</name>
</gene>
<accession>A0A7J7DAM8</accession>
<dbReference type="InterPro" id="IPR003428">
    <property type="entry name" value="MAM33"/>
</dbReference>
<dbReference type="EMBL" id="JAAARO010000009">
    <property type="protein sequence ID" value="KAF5743351.1"/>
    <property type="molecule type" value="Genomic_DNA"/>
</dbReference>
<comment type="caution">
    <text evidence="1">The sequence shown here is derived from an EMBL/GenBank/DDBJ whole genome shotgun (WGS) entry which is preliminary data.</text>
</comment>
<organism evidence="1 2">
    <name type="scientific">Tripterygium wilfordii</name>
    <name type="common">Thunder God vine</name>
    <dbReference type="NCBI Taxonomy" id="458696"/>
    <lineage>
        <taxon>Eukaryota</taxon>
        <taxon>Viridiplantae</taxon>
        <taxon>Streptophyta</taxon>
        <taxon>Embryophyta</taxon>
        <taxon>Tracheophyta</taxon>
        <taxon>Spermatophyta</taxon>
        <taxon>Magnoliopsida</taxon>
        <taxon>eudicotyledons</taxon>
        <taxon>Gunneridae</taxon>
        <taxon>Pentapetalae</taxon>
        <taxon>rosids</taxon>
        <taxon>fabids</taxon>
        <taxon>Celastrales</taxon>
        <taxon>Celastraceae</taxon>
        <taxon>Tripterygium</taxon>
    </lineage>
</organism>
<dbReference type="InParanoid" id="A0A7J7DAM8"/>
<dbReference type="SUPFAM" id="SSF54529">
    <property type="entry name" value="Mitochondrial glycoprotein MAM33-like"/>
    <property type="match status" value="1"/>
</dbReference>
<keyword evidence="2" id="KW-1185">Reference proteome</keyword>
<dbReference type="Proteomes" id="UP000593562">
    <property type="component" value="Unassembled WGS sequence"/>
</dbReference>